<dbReference type="AlphaFoldDB" id="A0A4U1FNY2"/>
<evidence type="ECO:0000313" key="2">
    <source>
        <dbReference type="Proteomes" id="UP000308365"/>
    </source>
</evidence>
<evidence type="ECO:0000313" key="1">
    <source>
        <dbReference type="EMBL" id="TKC51634.1"/>
    </source>
</evidence>
<sequence length="75" mass="8738">MKFLLWPQHMQIYKKLCDTVNIKEMTLFKKKCPTNVTKVKLEESTMLPCMLLALLEAHFVRTNGKGPKLLEAIPY</sequence>
<accession>A0A4U1FNY2</accession>
<dbReference type="EMBL" id="RWIC01000049">
    <property type="protein sequence ID" value="TKC51634.1"/>
    <property type="molecule type" value="Genomic_DNA"/>
</dbReference>
<reference evidence="2" key="1">
    <citation type="journal article" date="2019" name="IScience">
        <title>Narwhal Genome Reveals Long-Term Low Genetic Diversity despite Current Large Abundance Size.</title>
        <authorList>
            <person name="Westbury M.V."/>
            <person name="Petersen B."/>
            <person name="Garde E."/>
            <person name="Heide-Jorgensen M.P."/>
            <person name="Lorenzen E.D."/>
        </authorList>
    </citation>
    <scope>NUCLEOTIDE SEQUENCE [LARGE SCALE GENOMIC DNA]</scope>
</reference>
<protein>
    <submittedName>
        <fullName evidence="1">Uncharacterized protein</fullName>
    </submittedName>
</protein>
<gene>
    <name evidence="1" type="ORF">EI555_008950</name>
</gene>
<comment type="caution">
    <text evidence="1">The sequence shown here is derived from an EMBL/GenBank/DDBJ whole genome shotgun (WGS) entry which is preliminary data.</text>
</comment>
<organism evidence="1 2">
    <name type="scientific">Monodon monoceros</name>
    <name type="common">Narwhal</name>
    <name type="synonym">Ceratodon monodon</name>
    <dbReference type="NCBI Taxonomy" id="40151"/>
    <lineage>
        <taxon>Eukaryota</taxon>
        <taxon>Metazoa</taxon>
        <taxon>Chordata</taxon>
        <taxon>Craniata</taxon>
        <taxon>Vertebrata</taxon>
        <taxon>Euteleostomi</taxon>
        <taxon>Mammalia</taxon>
        <taxon>Eutheria</taxon>
        <taxon>Laurasiatheria</taxon>
        <taxon>Artiodactyla</taxon>
        <taxon>Whippomorpha</taxon>
        <taxon>Cetacea</taxon>
        <taxon>Odontoceti</taxon>
        <taxon>Monodontidae</taxon>
        <taxon>Monodon</taxon>
    </lineage>
</organism>
<name>A0A4U1FNY2_MONMO</name>
<dbReference type="Proteomes" id="UP000308365">
    <property type="component" value="Unassembled WGS sequence"/>
</dbReference>
<proteinExistence type="predicted"/>